<dbReference type="InterPro" id="IPR036397">
    <property type="entry name" value="RNaseH_sf"/>
</dbReference>
<dbReference type="GO" id="GO:0003964">
    <property type="term" value="F:RNA-directed DNA polymerase activity"/>
    <property type="evidence" value="ECO:0007669"/>
    <property type="project" value="UniProtKB-KW"/>
</dbReference>
<evidence type="ECO:0000256" key="7">
    <source>
        <dbReference type="ARBA" id="ARBA00022918"/>
    </source>
</evidence>
<dbReference type="GO" id="GO:0003676">
    <property type="term" value="F:nucleic acid binding"/>
    <property type="evidence" value="ECO:0007669"/>
    <property type="project" value="InterPro"/>
</dbReference>
<dbReference type="InterPro" id="IPR000477">
    <property type="entry name" value="RT_dom"/>
</dbReference>
<evidence type="ECO:0000256" key="2">
    <source>
        <dbReference type="ARBA" id="ARBA00022679"/>
    </source>
</evidence>
<keyword evidence="8" id="KW-0175">Coiled coil</keyword>
<dbReference type="EC" id="2.7.7.49" evidence="1"/>
<dbReference type="InterPro" id="IPR001584">
    <property type="entry name" value="Integrase_cat-core"/>
</dbReference>
<evidence type="ECO:0000256" key="3">
    <source>
        <dbReference type="ARBA" id="ARBA00022695"/>
    </source>
</evidence>
<dbReference type="InterPro" id="IPR043128">
    <property type="entry name" value="Rev_trsase/Diguanyl_cyclase"/>
</dbReference>
<reference evidence="11 12" key="1">
    <citation type="journal article" date="2014" name="Nat. Genet.">
        <title>Genome and transcriptome of the porcine whipworm Trichuris suis.</title>
        <authorList>
            <person name="Jex A.R."/>
            <person name="Nejsum P."/>
            <person name="Schwarz E.M."/>
            <person name="Hu L."/>
            <person name="Young N.D."/>
            <person name="Hall R.S."/>
            <person name="Korhonen P.K."/>
            <person name="Liao S."/>
            <person name="Thamsborg S."/>
            <person name="Xia J."/>
            <person name="Xu P."/>
            <person name="Wang S."/>
            <person name="Scheerlinck J.P."/>
            <person name="Hofmann A."/>
            <person name="Sternberg P.W."/>
            <person name="Wang J."/>
            <person name="Gasser R.B."/>
        </authorList>
    </citation>
    <scope>NUCLEOTIDE SEQUENCE [LARGE SCALE GENOMIC DNA]</scope>
    <source>
        <strain evidence="11">DCEP-RM93M</strain>
    </source>
</reference>
<dbReference type="Gene3D" id="3.30.420.10">
    <property type="entry name" value="Ribonuclease H-like superfamily/Ribonuclease H"/>
    <property type="match status" value="1"/>
</dbReference>
<keyword evidence="5" id="KW-0255">Endonuclease</keyword>
<evidence type="ECO:0000313" key="11">
    <source>
        <dbReference type="EMBL" id="KFD50439.1"/>
    </source>
</evidence>
<gene>
    <name evidence="11" type="ORF">M513_08666</name>
</gene>
<dbReference type="InterPro" id="IPR012337">
    <property type="entry name" value="RNaseH-like_sf"/>
</dbReference>
<keyword evidence="7" id="KW-0695">RNA-directed DNA polymerase</keyword>
<name>A0A085LZP3_9BILA</name>
<dbReference type="GO" id="GO:0016787">
    <property type="term" value="F:hydrolase activity"/>
    <property type="evidence" value="ECO:0007669"/>
    <property type="project" value="UniProtKB-KW"/>
</dbReference>
<dbReference type="FunFam" id="3.10.20.370:FF:000001">
    <property type="entry name" value="Retrovirus-related Pol polyprotein from transposon 17.6-like protein"/>
    <property type="match status" value="1"/>
</dbReference>
<dbReference type="Proteomes" id="UP000030764">
    <property type="component" value="Unassembled WGS sequence"/>
</dbReference>
<evidence type="ECO:0000256" key="6">
    <source>
        <dbReference type="ARBA" id="ARBA00022801"/>
    </source>
</evidence>
<dbReference type="PANTHER" id="PTHR37984">
    <property type="entry name" value="PROTEIN CBG26694"/>
    <property type="match status" value="1"/>
</dbReference>
<dbReference type="Pfam" id="PF00078">
    <property type="entry name" value="RVT_1"/>
    <property type="match status" value="1"/>
</dbReference>
<organism evidence="11 12">
    <name type="scientific">Trichuris suis</name>
    <name type="common">pig whipworm</name>
    <dbReference type="NCBI Taxonomy" id="68888"/>
    <lineage>
        <taxon>Eukaryota</taxon>
        <taxon>Metazoa</taxon>
        <taxon>Ecdysozoa</taxon>
        <taxon>Nematoda</taxon>
        <taxon>Enoplea</taxon>
        <taxon>Dorylaimia</taxon>
        <taxon>Trichinellida</taxon>
        <taxon>Trichuridae</taxon>
        <taxon>Trichuris</taxon>
    </lineage>
</organism>
<feature type="coiled-coil region" evidence="8">
    <location>
        <begin position="523"/>
        <end position="550"/>
    </location>
</feature>
<protein>
    <recommendedName>
        <fullName evidence="1">RNA-directed DNA polymerase</fullName>
        <ecNumber evidence="1">2.7.7.49</ecNumber>
    </recommendedName>
</protein>
<dbReference type="Pfam" id="PF17921">
    <property type="entry name" value="Integrase_H2C2"/>
    <property type="match status" value="1"/>
</dbReference>
<accession>A0A085LZP3</accession>
<dbReference type="FunFam" id="3.30.70.270:FF:000020">
    <property type="entry name" value="Transposon Tf2-6 polyprotein-like Protein"/>
    <property type="match status" value="1"/>
</dbReference>
<dbReference type="InterPro" id="IPR043502">
    <property type="entry name" value="DNA/RNA_pol_sf"/>
</dbReference>
<dbReference type="SUPFAM" id="SSF53098">
    <property type="entry name" value="Ribonuclease H-like"/>
    <property type="match status" value="1"/>
</dbReference>
<dbReference type="AlphaFoldDB" id="A0A085LZP3"/>
<feature type="domain" description="Reverse transcriptase" evidence="9">
    <location>
        <begin position="1"/>
        <end position="54"/>
    </location>
</feature>
<dbReference type="InterPro" id="IPR041588">
    <property type="entry name" value="Integrase_H2C2"/>
</dbReference>
<keyword evidence="3" id="KW-0548">Nucleotidyltransferase</keyword>
<evidence type="ECO:0000256" key="4">
    <source>
        <dbReference type="ARBA" id="ARBA00022722"/>
    </source>
</evidence>
<dbReference type="CDD" id="cd09274">
    <property type="entry name" value="RNase_HI_RT_Ty3"/>
    <property type="match status" value="1"/>
</dbReference>
<dbReference type="PROSITE" id="PS50994">
    <property type="entry name" value="INTEGRASE"/>
    <property type="match status" value="1"/>
</dbReference>
<evidence type="ECO:0000256" key="8">
    <source>
        <dbReference type="SAM" id="Coils"/>
    </source>
</evidence>
<dbReference type="PROSITE" id="PS50878">
    <property type="entry name" value="RT_POL"/>
    <property type="match status" value="1"/>
</dbReference>
<keyword evidence="6" id="KW-0378">Hydrolase</keyword>
<dbReference type="InterPro" id="IPR041373">
    <property type="entry name" value="RT_RNaseH"/>
</dbReference>
<dbReference type="InterPro" id="IPR050951">
    <property type="entry name" value="Retrovirus_Pol_polyprotein"/>
</dbReference>
<proteinExistence type="predicted"/>
<dbReference type="EMBL" id="KL363253">
    <property type="protein sequence ID" value="KFD50439.1"/>
    <property type="molecule type" value="Genomic_DNA"/>
</dbReference>
<dbReference type="FunFam" id="1.10.340.70:FF:000001">
    <property type="entry name" value="Retrovirus-related Pol polyprotein from transposon gypsy-like Protein"/>
    <property type="match status" value="1"/>
</dbReference>
<dbReference type="SUPFAM" id="SSF56672">
    <property type="entry name" value="DNA/RNA polymerases"/>
    <property type="match status" value="1"/>
</dbReference>
<keyword evidence="4" id="KW-0540">Nuclease</keyword>
<dbReference type="GO" id="GO:0042575">
    <property type="term" value="C:DNA polymerase complex"/>
    <property type="evidence" value="ECO:0007669"/>
    <property type="project" value="UniProtKB-ARBA"/>
</dbReference>
<feature type="domain" description="Integrase catalytic" evidence="10">
    <location>
        <begin position="434"/>
        <end position="540"/>
    </location>
</feature>
<evidence type="ECO:0000313" key="12">
    <source>
        <dbReference type="Proteomes" id="UP000030764"/>
    </source>
</evidence>
<sequence>MVYLDDVLVFSKDHDSHREHLKLVFLRCKAAGLTIRGAKCQIGRPQVRYLGRIFSSEGMSVDPLKTADVVNWPQPANVTDVRRFIGLASYYRRYIKDFATAAKPLHQLTVGKAKFNWDEQCEEAFHLLKKALTTVPTLAAPDFHREFQLHTDASSVGLGAVLEQDGHVVSYASRLLRKAERNYSTIETECLALMFAIKQFRHYLIGRHFTVWTDHCPLQWLSRRKMEGRLARWAIALQEFDFTIKYKKGLNNGNADALSRLGQTAVVATAMPSAAFRLEQIHTWRTEQAKDITIAKLIKLLRTSTPKDGVVFRKPPSAASALVARIPLVPPSLRPTILSFCHDVPAAGHMGFDRTLDRVRRTAFWPGFRQEVREYCEPCPVCQMVKAQSLRPPMQIAPIGLPWERVALDVLHLPPSKTGKVNVLTVQDYFTKWLVIFADFGPPSILHSDQGRNFESPLLKELCSAFGIRKTRCSPYHPEGNGLVERGYSPMELMFARPSTCLQLRSDPEPSGHAVDDYYNVLKRRMTQNIQEARRRLQEAAIRQKAYLDATARNSEPLSPGTPVFVKRELGHKLQPKWQSGWVVVQQLDSSMVRVKHRDGTEKVLNLIKVKPCRPRAIQTAPLQNTCQRTSYT</sequence>
<keyword evidence="2" id="KW-0808">Transferase</keyword>
<dbReference type="Gene3D" id="1.10.340.70">
    <property type="match status" value="1"/>
</dbReference>
<evidence type="ECO:0000256" key="1">
    <source>
        <dbReference type="ARBA" id="ARBA00012493"/>
    </source>
</evidence>
<keyword evidence="12" id="KW-1185">Reference proteome</keyword>
<evidence type="ECO:0000256" key="5">
    <source>
        <dbReference type="ARBA" id="ARBA00022759"/>
    </source>
</evidence>
<dbReference type="PANTHER" id="PTHR37984:SF5">
    <property type="entry name" value="PROTEIN NYNRIN-LIKE"/>
    <property type="match status" value="1"/>
</dbReference>
<dbReference type="GO" id="GO:0015074">
    <property type="term" value="P:DNA integration"/>
    <property type="evidence" value="ECO:0007669"/>
    <property type="project" value="InterPro"/>
</dbReference>
<dbReference type="Pfam" id="PF17917">
    <property type="entry name" value="RT_RNaseH"/>
    <property type="match status" value="1"/>
</dbReference>
<dbReference type="GO" id="GO:0004519">
    <property type="term" value="F:endonuclease activity"/>
    <property type="evidence" value="ECO:0007669"/>
    <property type="project" value="UniProtKB-KW"/>
</dbReference>
<evidence type="ECO:0000259" key="9">
    <source>
        <dbReference type="PROSITE" id="PS50878"/>
    </source>
</evidence>
<dbReference type="Gene3D" id="3.30.70.270">
    <property type="match status" value="2"/>
</dbReference>
<evidence type="ECO:0000259" key="10">
    <source>
        <dbReference type="PROSITE" id="PS50994"/>
    </source>
</evidence>